<comment type="caution">
    <text evidence="2">The sequence shown here is derived from an EMBL/GenBank/DDBJ whole genome shotgun (WGS) entry which is preliminary data.</text>
</comment>
<dbReference type="Proteomes" id="UP000290289">
    <property type="component" value="Chromosome 5"/>
</dbReference>
<name>A0A498K2I3_MALDO</name>
<keyword evidence="1" id="KW-1133">Transmembrane helix</keyword>
<evidence type="ECO:0000256" key="1">
    <source>
        <dbReference type="SAM" id="Phobius"/>
    </source>
</evidence>
<evidence type="ECO:0000313" key="3">
    <source>
        <dbReference type="Proteomes" id="UP000290289"/>
    </source>
</evidence>
<organism evidence="2 3">
    <name type="scientific">Malus domestica</name>
    <name type="common">Apple</name>
    <name type="synonym">Pyrus malus</name>
    <dbReference type="NCBI Taxonomy" id="3750"/>
    <lineage>
        <taxon>Eukaryota</taxon>
        <taxon>Viridiplantae</taxon>
        <taxon>Streptophyta</taxon>
        <taxon>Embryophyta</taxon>
        <taxon>Tracheophyta</taxon>
        <taxon>Spermatophyta</taxon>
        <taxon>Magnoliopsida</taxon>
        <taxon>eudicotyledons</taxon>
        <taxon>Gunneridae</taxon>
        <taxon>Pentapetalae</taxon>
        <taxon>rosids</taxon>
        <taxon>fabids</taxon>
        <taxon>Rosales</taxon>
        <taxon>Rosaceae</taxon>
        <taxon>Amygdaloideae</taxon>
        <taxon>Maleae</taxon>
        <taxon>Malus</taxon>
    </lineage>
</organism>
<dbReference type="AlphaFoldDB" id="A0A498K2I3"/>
<accession>A0A498K2I3</accession>
<keyword evidence="3" id="KW-1185">Reference proteome</keyword>
<reference evidence="2" key="1">
    <citation type="submission" date="2018-10" db="EMBL/GenBank/DDBJ databases">
        <title>A high-quality apple genome assembly.</title>
        <authorList>
            <person name="Hu J."/>
        </authorList>
    </citation>
    <scope>NUCLEOTIDE SEQUENCE [LARGE SCALE GENOMIC DNA]</scope>
    <source>
        <tissue evidence="2">Young leaf</tissue>
    </source>
</reference>
<proteinExistence type="predicted"/>
<gene>
    <name evidence="2" type="ORF">DVH24_030635</name>
</gene>
<keyword evidence="1" id="KW-0812">Transmembrane</keyword>
<feature type="transmembrane region" description="Helical" evidence="1">
    <location>
        <begin position="39"/>
        <end position="59"/>
    </location>
</feature>
<sequence>MILVCHFLEFLTYSVITFLLYLWHLILCFMLILNMWKSIITIVSVFAIQASPWFFSILVKLEGM</sequence>
<keyword evidence="1" id="KW-0472">Membrane</keyword>
<protein>
    <submittedName>
        <fullName evidence="2">Uncharacterized protein</fullName>
    </submittedName>
</protein>
<dbReference type="EMBL" id="RDQH01000331">
    <property type="protein sequence ID" value="RXI00145.1"/>
    <property type="molecule type" value="Genomic_DNA"/>
</dbReference>
<evidence type="ECO:0000313" key="2">
    <source>
        <dbReference type="EMBL" id="RXI00145.1"/>
    </source>
</evidence>
<feature type="transmembrane region" description="Helical" evidence="1">
    <location>
        <begin position="12"/>
        <end position="33"/>
    </location>
</feature>